<comment type="caution">
    <text evidence="3">The sequence shown here is derived from an EMBL/GenBank/DDBJ whole genome shotgun (WGS) entry which is preliminary data.</text>
</comment>
<reference evidence="3" key="1">
    <citation type="submission" date="2020-06" db="EMBL/GenBank/DDBJ databases">
        <title>Legume-microbial interactions unlock mineral nutrients during tropical forest succession.</title>
        <authorList>
            <person name="Epihov D.Z."/>
        </authorList>
    </citation>
    <scope>NUCLEOTIDE SEQUENCE [LARGE SCALE GENOMIC DNA]</scope>
    <source>
        <strain evidence="3">Pan2503</strain>
    </source>
</reference>
<evidence type="ECO:0000256" key="1">
    <source>
        <dbReference type="SAM" id="MobiDB-lite"/>
    </source>
</evidence>
<feature type="signal peptide" evidence="2">
    <location>
        <begin position="1"/>
        <end position="25"/>
    </location>
</feature>
<feature type="chain" id="PRO_5030616891" evidence="2">
    <location>
        <begin position="26"/>
        <end position="318"/>
    </location>
</feature>
<dbReference type="PROSITE" id="PS51257">
    <property type="entry name" value="PROKAR_LIPOPROTEIN"/>
    <property type="match status" value="1"/>
</dbReference>
<feature type="region of interest" description="Disordered" evidence="1">
    <location>
        <begin position="150"/>
        <end position="182"/>
    </location>
</feature>
<accession>A0A7V8SZE9</accession>
<dbReference type="AlphaFoldDB" id="A0A7V8SZE9"/>
<gene>
    <name evidence="3" type="ORF">HRJ53_23945</name>
</gene>
<dbReference type="InterPro" id="IPR017801">
    <property type="entry name" value="DUF3738"/>
</dbReference>
<protein>
    <submittedName>
        <fullName evidence="3">TIGR03435 family protein</fullName>
    </submittedName>
</protein>
<evidence type="ECO:0000313" key="4">
    <source>
        <dbReference type="Proteomes" id="UP000567293"/>
    </source>
</evidence>
<feature type="compositionally biased region" description="Pro residues" evidence="1">
    <location>
        <begin position="165"/>
        <end position="175"/>
    </location>
</feature>
<dbReference type="Proteomes" id="UP000567293">
    <property type="component" value="Unassembled WGS sequence"/>
</dbReference>
<evidence type="ECO:0000256" key="2">
    <source>
        <dbReference type="SAM" id="SignalP"/>
    </source>
</evidence>
<name>A0A7V8SZE9_9BACT</name>
<dbReference type="NCBIfam" id="TIGR03435">
    <property type="entry name" value="Soli_TIGR03435"/>
    <property type="match status" value="1"/>
</dbReference>
<evidence type="ECO:0000313" key="3">
    <source>
        <dbReference type="EMBL" id="MBA0088048.1"/>
    </source>
</evidence>
<keyword evidence="4" id="KW-1185">Reference proteome</keyword>
<dbReference type="Pfam" id="PF12543">
    <property type="entry name" value="DUF3738"/>
    <property type="match status" value="1"/>
</dbReference>
<organism evidence="3 4">
    <name type="scientific">Candidatus Acidiferrum panamense</name>
    <dbReference type="NCBI Taxonomy" id="2741543"/>
    <lineage>
        <taxon>Bacteria</taxon>
        <taxon>Pseudomonadati</taxon>
        <taxon>Acidobacteriota</taxon>
        <taxon>Terriglobia</taxon>
        <taxon>Candidatus Acidiferrales</taxon>
        <taxon>Candidatus Acidiferrum</taxon>
    </lineage>
</organism>
<sequence>MRQPYSAAVPIALVCGALACASANAADGPTFEAASIKPAAPPLTFRGDRVMFRFGRRGGPGTADPGRITWNNASLMDILIEAWDVKRFQVIGPDWLGTERFDIVAKVPAGATKEQVRVMWQDLLAERWNLSLHHGSKVFEVDELVTAKGGPKLKTTDLDPSAPEAQPPDAPPAGPPKLDKNGIPELNAPGLFMMQTMGPNGLNARMIGKAQTMAQLANRLGDQLNRAVVDKTGLTGTYDFVVEFTPDPGSFLGGPGRGPGGPLLGAPRDGPEIPGASDPSGLTLIGALQQQLGLRLHSTKAPLDILVIDRANKVPTEN</sequence>
<keyword evidence="2" id="KW-0732">Signal</keyword>
<proteinExistence type="predicted"/>
<dbReference type="EMBL" id="JACDQQ010002313">
    <property type="protein sequence ID" value="MBA0088048.1"/>
    <property type="molecule type" value="Genomic_DNA"/>
</dbReference>